<keyword evidence="1" id="KW-0472">Membrane</keyword>
<sequence length="289" mass="33746">MAVLTCPQSSYEKGACIEYYFELYNDVRVKFSNETLAYVDKIKYFPDPFLKLVSLYLVENYHRAKEYFSTNGDNINNVACHNLNRWLDQRKNFFTFSENCNKSITAWRIHIEELWKTIQKVSGTKQCNRVNKFSNTTDIPPEMLPATCYKGVPEDWECTSKEQYQKLLNKKNCSSSETSSDKTRISLLDLTDAVPQVPKSIDCEPCPSTIPAVVLTGSCTILGTLVLLFFLYKFTPLVSWMYNRRFKKKKRSHHNTEYVSYDTFARVPPNVDANFENRRSYISYHSRQH</sequence>
<evidence type="ECO:0000313" key="3">
    <source>
        <dbReference type="Proteomes" id="UP000305196"/>
    </source>
</evidence>
<dbReference type="EMBL" id="FLYI01000001">
    <property type="protein sequence ID" value="SCA59568.1"/>
    <property type="molecule type" value="Genomic_DNA"/>
</dbReference>
<evidence type="ECO:0000313" key="2">
    <source>
        <dbReference type="EMBL" id="SCA59568.1"/>
    </source>
</evidence>
<dbReference type="VEuPathDB" id="PlasmoDB:PVPAM_090006300"/>
<dbReference type="Proteomes" id="UP000305196">
    <property type="component" value="Unassembled WGS sequence"/>
</dbReference>
<accession>A0A1G4E0X8</accession>
<feature type="transmembrane region" description="Helical" evidence="1">
    <location>
        <begin position="221"/>
        <end position="242"/>
    </location>
</feature>
<evidence type="ECO:0000256" key="1">
    <source>
        <dbReference type="SAM" id="Phobius"/>
    </source>
</evidence>
<name>A0A1G4E0X8_PLAVI</name>
<dbReference type="AlphaFoldDB" id="A0A1G4E0X8"/>
<organism evidence="2 3">
    <name type="scientific">Plasmodium vivax</name>
    <name type="common">malaria parasite P. vivax</name>
    <dbReference type="NCBI Taxonomy" id="5855"/>
    <lineage>
        <taxon>Eukaryota</taxon>
        <taxon>Sar</taxon>
        <taxon>Alveolata</taxon>
        <taxon>Apicomplexa</taxon>
        <taxon>Aconoidasida</taxon>
        <taxon>Haemosporida</taxon>
        <taxon>Plasmodiidae</taxon>
        <taxon>Plasmodium</taxon>
        <taxon>Plasmodium (Plasmodium)</taxon>
    </lineage>
</organism>
<dbReference type="VEuPathDB" id="PlasmoDB:PVX_119205"/>
<proteinExistence type="predicted"/>
<gene>
    <name evidence="2" type="ORF">PVC01_000013500</name>
</gene>
<dbReference type="VEuPathDB" id="PlasmoDB:PVW1_080044500"/>
<protein>
    <submittedName>
        <fullName evidence="2">VIR protein</fullName>
    </submittedName>
</protein>
<dbReference type="VEuPathDB" id="PlasmoDB:PVP01_0900800"/>
<keyword evidence="1" id="KW-1133">Transmembrane helix</keyword>
<reference evidence="2 3" key="1">
    <citation type="submission" date="2016-07" db="EMBL/GenBank/DDBJ databases">
        <authorList>
            <consortium name="Pathogen Informatics"/>
        </authorList>
    </citation>
    <scope>NUCLEOTIDE SEQUENCE [LARGE SCALE GENOMIC DNA]</scope>
</reference>
<keyword evidence="1" id="KW-0812">Transmembrane</keyword>